<dbReference type="GO" id="GO:0005737">
    <property type="term" value="C:cytoplasm"/>
    <property type="evidence" value="ECO:0007669"/>
    <property type="project" value="UniProtKB-ARBA"/>
</dbReference>
<dbReference type="PROSITE" id="PS00723">
    <property type="entry name" value="POLYPRENYL_SYNTHASE_1"/>
    <property type="match status" value="1"/>
</dbReference>
<keyword evidence="9" id="KW-1185">Reference proteome</keyword>
<evidence type="ECO:0000256" key="6">
    <source>
        <dbReference type="ARBA" id="ARBA00023229"/>
    </source>
</evidence>
<keyword evidence="4" id="KW-0479">Metal-binding</keyword>
<dbReference type="CDD" id="cd00685">
    <property type="entry name" value="Trans_IPPS_HT"/>
    <property type="match status" value="1"/>
</dbReference>
<evidence type="ECO:0000313" key="9">
    <source>
        <dbReference type="Proteomes" id="UP000198324"/>
    </source>
</evidence>
<dbReference type="PANTHER" id="PTHR43281">
    <property type="entry name" value="FARNESYL DIPHOSPHATE SYNTHASE"/>
    <property type="match status" value="1"/>
</dbReference>
<proteinExistence type="inferred from homology"/>
<protein>
    <submittedName>
        <fullName evidence="8">Farnesyl-diphosphate synthase</fullName>
    </submittedName>
</protein>
<dbReference type="InterPro" id="IPR008949">
    <property type="entry name" value="Isoprenoid_synthase_dom_sf"/>
</dbReference>
<organism evidence="8 9">
    <name type="scientific">Humidesulfovibrio mexicanus</name>
    <dbReference type="NCBI Taxonomy" id="147047"/>
    <lineage>
        <taxon>Bacteria</taxon>
        <taxon>Pseudomonadati</taxon>
        <taxon>Thermodesulfobacteriota</taxon>
        <taxon>Desulfovibrionia</taxon>
        <taxon>Desulfovibrionales</taxon>
        <taxon>Desulfovibrionaceae</taxon>
        <taxon>Humidesulfovibrio</taxon>
    </lineage>
</organism>
<sequence>MSADIDVKAELKARAAEVEAYLAGCLRGRDIPERLLASMEYSLQAGGKRLRPALVLSFARLFGETVERVMPFAAALELIHTYSLIHDDLPAMDDDDLRRGKPSNHKQFDEATAILAGDGLLTDAFGLMFSCPQDMSAQRVLSAAQTVALAAGSSGMVGGQALDMEYTARPGVRLDELRSMHAMKTGALITASCVAGAHLAGALAPELDRARRYGENLGAAFQIADDILDVVGDTKTLGKPVGSDERQGKTTYPSLLGLDKSRELARERAKSAVEALAGLEHIEAVFLRALARYIVERVN</sequence>
<evidence type="ECO:0000256" key="5">
    <source>
        <dbReference type="ARBA" id="ARBA00022842"/>
    </source>
</evidence>
<evidence type="ECO:0000256" key="2">
    <source>
        <dbReference type="ARBA" id="ARBA00006706"/>
    </source>
</evidence>
<keyword evidence="6" id="KW-0414">Isoprene biosynthesis</keyword>
<keyword evidence="3 7" id="KW-0808">Transferase</keyword>
<name>A0A239AR91_9BACT</name>
<dbReference type="InterPro" id="IPR000092">
    <property type="entry name" value="Polyprenyl_synt"/>
</dbReference>
<dbReference type="EMBL" id="FZOC01000004">
    <property type="protein sequence ID" value="SNR97832.1"/>
    <property type="molecule type" value="Genomic_DNA"/>
</dbReference>
<dbReference type="NCBIfam" id="NF045485">
    <property type="entry name" value="FPPsyn"/>
    <property type="match status" value="1"/>
</dbReference>
<dbReference type="OrthoDB" id="9805316at2"/>
<dbReference type="SFLD" id="SFLDS00005">
    <property type="entry name" value="Isoprenoid_Synthase_Type_I"/>
    <property type="match status" value="1"/>
</dbReference>
<accession>A0A239AR91</accession>
<evidence type="ECO:0000256" key="7">
    <source>
        <dbReference type="RuleBase" id="RU004466"/>
    </source>
</evidence>
<dbReference type="Gene3D" id="1.10.600.10">
    <property type="entry name" value="Farnesyl Diphosphate Synthase"/>
    <property type="match status" value="1"/>
</dbReference>
<dbReference type="GO" id="GO:0046872">
    <property type="term" value="F:metal ion binding"/>
    <property type="evidence" value="ECO:0007669"/>
    <property type="project" value="UniProtKB-KW"/>
</dbReference>
<dbReference type="InterPro" id="IPR053378">
    <property type="entry name" value="Prenyl_diphosphate_synthase"/>
</dbReference>
<reference evidence="8 9" key="1">
    <citation type="submission" date="2017-06" db="EMBL/GenBank/DDBJ databases">
        <authorList>
            <person name="Kim H.J."/>
            <person name="Triplett B.A."/>
        </authorList>
    </citation>
    <scope>NUCLEOTIDE SEQUENCE [LARGE SCALE GENOMIC DNA]</scope>
    <source>
        <strain evidence="8 9">DSM 13116</strain>
    </source>
</reference>
<comment type="similarity">
    <text evidence="2 7">Belongs to the FPP/GGPP synthase family.</text>
</comment>
<evidence type="ECO:0000313" key="8">
    <source>
        <dbReference type="EMBL" id="SNR97832.1"/>
    </source>
</evidence>
<evidence type="ECO:0000256" key="3">
    <source>
        <dbReference type="ARBA" id="ARBA00022679"/>
    </source>
</evidence>
<dbReference type="GO" id="GO:0004659">
    <property type="term" value="F:prenyltransferase activity"/>
    <property type="evidence" value="ECO:0007669"/>
    <property type="project" value="InterPro"/>
</dbReference>
<dbReference type="AlphaFoldDB" id="A0A239AR91"/>
<dbReference type="Proteomes" id="UP000198324">
    <property type="component" value="Unassembled WGS sequence"/>
</dbReference>
<comment type="cofactor">
    <cofactor evidence="1">
        <name>Mg(2+)</name>
        <dbReference type="ChEBI" id="CHEBI:18420"/>
    </cofactor>
</comment>
<dbReference type="FunFam" id="1.10.600.10:FF:000001">
    <property type="entry name" value="Geranylgeranyl diphosphate synthase"/>
    <property type="match status" value="1"/>
</dbReference>
<dbReference type="PROSITE" id="PS00444">
    <property type="entry name" value="POLYPRENYL_SYNTHASE_2"/>
    <property type="match status" value="1"/>
</dbReference>
<evidence type="ECO:0000256" key="4">
    <source>
        <dbReference type="ARBA" id="ARBA00022723"/>
    </source>
</evidence>
<keyword evidence="5" id="KW-0460">Magnesium</keyword>
<evidence type="ECO:0000256" key="1">
    <source>
        <dbReference type="ARBA" id="ARBA00001946"/>
    </source>
</evidence>
<dbReference type="SFLD" id="SFLDG01017">
    <property type="entry name" value="Polyprenyl_Transferase_Like"/>
    <property type="match status" value="1"/>
</dbReference>
<dbReference type="SUPFAM" id="SSF48576">
    <property type="entry name" value="Terpenoid synthases"/>
    <property type="match status" value="1"/>
</dbReference>
<dbReference type="PANTHER" id="PTHR43281:SF1">
    <property type="entry name" value="FARNESYL DIPHOSPHATE SYNTHASE"/>
    <property type="match status" value="1"/>
</dbReference>
<dbReference type="GO" id="GO:0016114">
    <property type="term" value="P:terpenoid biosynthetic process"/>
    <property type="evidence" value="ECO:0007669"/>
    <property type="project" value="UniProtKB-ARBA"/>
</dbReference>
<dbReference type="RefSeq" id="WP_089274371.1">
    <property type="nucleotide sequence ID" value="NZ_FZOC01000004.1"/>
</dbReference>
<dbReference type="Pfam" id="PF00348">
    <property type="entry name" value="polyprenyl_synt"/>
    <property type="match status" value="1"/>
</dbReference>
<gene>
    <name evidence="8" type="ORF">SAMN04488503_2152</name>
</gene>
<dbReference type="InterPro" id="IPR033749">
    <property type="entry name" value="Polyprenyl_synt_CS"/>
</dbReference>